<evidence type="ECO:0000313" key="2">
    <source>
        <dbReference type="EMBL" id="MCS0601123.1"/>
    </source>
</evidence>
<accession>A0ABT2AXZ8</accession>
<evidence type="ECO:0000313" key="3">
    <source>
        <dbReference type="Proteomes" id="UP001205612"/>
    </source>
</evidence>
<dbReference type="Pfam" id="PF24192">
    <property type="entry name" value="DUF7417"/>
    <property type="match status" value="1"/>
</dbReference>
<dbReference type="Proteomes" id="UP001205612">
    <property type="component" value="Unassembled WGS sequence"/>
</dbReference>
<reference evidence="2 3" key="1">
    <citation type="submission" date="2022-08" db="EMBL/GenBank/DDBJ databases">
        <authorList>
            <person name="Somphong A."/>
            <person name="Phongsopitanun W."/>
        </authorList>
    </citation>
    <scope>NUCLEOTIDE SEQUENCE [LARGE SCALE GENOMIC DNA]</scope>
    <source>
        <strain evidence="2 3">LP11</strain>
    </source>
</reference>
<organism evidence="2 3">
    <name type="scientific">Streptomyces pyxinicus</name>
    <dbReference type="NCBI Taxonomy" id="2970331"/>
    <lineage>
        <taxon>Bacteria</taxon>
        <taxon>Bacillati</taxon>
        <taxon>Actinomycetota</taxon>
        <taxon>Actinomycetes</taxon>
        <taxon>Kitasatosporales</taxon>
        <taxon>Streptomycetaceae</taxon>
        <taxon>Streptomyces</taxon>
    </lineage>
</organism>
<feature type="domain" description="DUF7417" evidence="1">
    <location>
        <begin position="1"/>
        <end position="61"/>
    </location>
</feature>
<dbReference type="InterPro" id="IPR055840">
    <property type="entry name" value="DUF7417"/>
</dbReference>
<sequence length="71" mass="7686">MKDITIDLISFELGELGDAETLDLFATLIKSGMAWTLQGSYGRTAQHLIDAGLITAEGEVAYSFDFEELAA</sequence>
<keyword evidence="3" id="KW-1185">Reference proteome</keyword>
<protein>
    <recommendedName>
        <fullName evidence="1">DUF7417 domain-containing protein</fullName>
    </recommendedName>
</protein>
<proteinExistence type="predicted"/>
<dbReference type="EMBL" id="JANUGP010000004">
    <property type="protein sequence ID" value="MCS0601123.1"/>
    <property type="molecule type" value="Genomic_DNA"/>
</dbReference>
<dbReference type="RefSeq" id="WP_258777491.1">
    <property type="nucleotide sequence ID" value="NZ_JANUGP010000004.1"/>
</dbReference>
<gene>
    <name evidence="2" type="ORF">NX794_07745</name>
</gene>
<evidence type="ECO:0000259" key="1">
    <source>
        <dbReference type="Pfam" id="PF24192"/>
    </source>
</evidence>
<comment type="caution">
    <text evidence="2">The sequence shown here is derived from an EMBL/GenBank/DDBJ whole genome shotgun (WGS) entry which is preliminary data.</text>
</comment>
<name>A0ABT2AXZ8_9ACTN</name>